<dbReference type="PROSITE" id="PS00058">
    <property type="entry name" value="DNA_MISMATCH_REPAIR_1"/>
    <property type="match status" value="1"/>
</dbReference>
<dbReference type="PANTHER" id="PTHR10073">
    <property type="entry name" value="DNA MISMATCH REPAIR PROTEIN MLH, PMS, MUTL"/>
    <property type="match status" value="1"/>
</dbReference>
<dbReference type="CDD" id="cd00782">
    <property type="entry name" value="MutL_Trans"/>
    <property type="match status" value="1"/>
</dbReference>
<sequence>MQKIIQLSEVLSNKIAAGEVVERPASVVKELVENAIDANSTVIEVQVEEAGLQKIRVIDNGSGIEKEDVPLAFERHATSKIKNERDLFRIRTLGFRGEALPSIASVSKVEMITSTGDGEGTRFVIEGGIKKVLEPASSRKGTDFTVRDLFYNTPARLKYMKSLHTELGNITDCLNRLALAHPEVAIKLIHNGRTLLQTNGNGDPRQVLANIYGFKIVKKMIPIHAENLDFKVKGFIALPEITRASRNYISTMVNGRFIKNYALTNAVIAGYHTLLPIGRYPIAFLDLQMDPILVDVNVHPAKLEVRLSKENELSELIINTIKAAFKKETLIPDGAVPKKTKTQSEQMALSLDHLQVFEKHKSNKNRQSVEKNSIDIQTNSAEKALLSKKDQNVKNVSNMLYNSVKEEQNQFETLTKTIDEPFTEQTEANDTFSSEHTKSIESLITENDTKEELQEELYENNHDKIEEHTELETKTVSRVPPMYPIGQMHGTYIFAENENGLYIIDQHAAQERIKYEFYKEKIGEVPNDLQELLIPMTLEFSNEEYIKLEESIEELKKVGLFLEPFGLNTFIVRSHPTWFPKGEEKETIMEIIEQVLAMKKIDLKKLREETAIMMSCKGSIKANHRLRSDEIQALLDTLRKTSDPFTCPHGRPIIIHFSTYEMEKMFKRVM</sequence>
<reference evidence="7 8" key="1">
    <citation type="submission" date="2022-10" db="EMBL/GenBank/DDBJ databases">
        <title>Description of Fervidibacillus gen. nov. in the family Fervidibacillaceae fam. nov. with two species, Fervidibacillus albus sp. nov., and Fervidibacillus halotolerans sp. nov., isolated from tidal flat sediments.</title>
        <authorList>
            <person name="Kwon K.K."/>
            <person name="Yang S.-H."/>
        </authorList>
    </citation>
    <scope>NUCLEOTIDE SEQUENCE [LARGE SCALE GENOMIC DNA]</scope>
    <source>
        <strain evidence="7 8">DSM 23332</strain>
    </source>
</reference>
<keyword evidence="2 4" id="KW-0227">DNA damage</keyword>
<feature type="domain" description="DNA mismatch repair protein S5" evidence="6">
    <location>
        <begin position="208"/>
        <end position="326"/>
    </location>
</feature>
<dbReference type="InterPro" id="IPR002099">
    <property type="entry name" value="MutL/Mlh/PMS"/>
</dbReference>
<evidence type="ECO:0000256" key="2">
    <source>
        <dbReference type="ARBA" id="ARBA00022763"/>
    </source>
</evidence>
<dbReference type="Gene3D" id="3.30.1370.100">
    <property type="entry name" value="MutL, C-terminal domain, regulatory subdomain"/>
    <property type="match status" value="1"/>
</dbReference>
<protein>
    <recommendedName>
        <fullName evidence="4">DNA mismatch repair protein MutL</fullName>
    </recommendedName>
</protein>
<accession>A0ABT2WIM3</accession>
<keyword evidence="8" id="KW-1185">Reference proteome</keyword>
<dbReference type="Proteomes" id="UP001208656">
    <property type="component" value="Unassembled WGS sequence"/>
</dbReference>
<dbReference type="InterPro" id="IPR014721">
    <property type="entry name" value="Ribsml_uS5_D2-typ_fold_subgr"/>
</dbReference>
<dbReference type="Gene3D" id="3.30.565.10">
    <property type="entry name" value="Histidine kinase-like ATPase, C-terminal domain"/>
    <property type="match status" value="1"/>
</dbReference>
<dbReference type="EMBL" id="JAOUSE010000056">
    <property type="protein sequence ID" value="MCU9595498.1"/>
    <property type="molecule type" value="Genomic_DNA"/>
</dbReference>
<name>A0ABT2WIM3_9BACI</name>
<dbReference type="GO" id="GO:0004519">
    <property type="term" value="F:endonuclease activity"/>
    <property type="evidence" value="ECO:0007669"/>
    <property type="project" value="UniProtKB-KW"/>
</dbReference>
<dbReference type="InterPro" id="IPR014762">
    <property type="entry name" value="DNA_mismatch_repair_CS"/>
</dbReference>
<keyword evidence="7" id="KW-0540">Nuclease</keyword>
<proteinExistence type="inferred from homology"/>
<evidence type="ECO:0000313" key="7">
    <source>
        <dbReference type="EMBL" id="MCU9595498.1"/>
    </source>
</evidence>
<evidence type="ECO:0000259" key="6">
    <source>
        <dbReference type="SMART" id="SM01340"/>
    </source>
</evidence>
<dbReference type="InterPro" id="IPR038973">
    <property type="entry name" value="MutL/Mlh/Pms-like"/>
</dbReference>
<dbReference type="InterPro" id="IPR014790">
    <property type="entry name" value="MutL_C"/>
</dbReference>
<dbReference type="InterPro" id="IPR020568">
    <property type="entry name" value="Ribosomal_Su5_D2-typ_SF"/>
</dbReference>
<evidence type="ECO:0000259" key="5">
    <source>
        <dbReference type="SMART" id="SM00853"/>
    </source>
</evidence>
<dbReference type="InterPro" id="IPR036890">
    <property type="entry name" value="HATPase_C_sf"/>
</dbReference>
<dbReference type="HAMAP" id="MF_00149">
    <property type="entry name" value="DNA_mis_repair"/>
    <property type="match status" value="1"/>
</dbReference>
<dbReference type="CDD" id="cd16926">
    <property type="entry name" value="HATPase_MutL-MLH-PMS-like"/>
    <property type="match status" value="1"/>
</dbReference>
<dbReference type="InterPro" id="IPR037198">
    <property type="entry name" value="MutL_C_sf"/>
</dbReference>
<dbReference type="SUPFAM" id="SSF55874">
    <property type="entry name" value="ATPase domain of HSP90 chaperone/DNA topoisomerase II/histidine kinase"/>
    <property type="match status" value="1"/>
</dbReference>
<organism evidence="7 8">
    <name type="scientific">Pallidibacillus thermolactis</name>
    <dbReference type="NCBI Taxonomy" id="251051"/>
    <lineage>
        <taxon>Bacteria</taxon>
        <taxon>Bacillati</taxon>
        <taxon>Bacillota</taxon>
        <taxon>Bacilli</taxon>
        <taxon>Bacillales</taxon>
        <taxon>Bacillaceae</taxon>
        <taxon>Pallidibacillus</taxon>
    </lineage>
</organism>
<dbReference type="SUPFAM" id="SSF118116">
    <property type="entry name" value="DNA mismatch repair protein MutL"/>
    <property type="match status" value="1"/>
</dbReference>
<dbReference type="NCBIfam" id="NF000950">
    <property type="entry name" value="PRK00095.1-3"/>
    <property type="match status" value="1"/>
</dbReference>
<dbReference type="InterPro" id="IPR042121">
    <property type="entry name" value="MutL_C_regsub"/>
</dbReference>
<dbReference type="InterPro" id="IPR020667">
    <property type="entry name" value="DNA_mismatch_repair_MutL"/>
</dbReference>
<comment type="function">
    <text evidence="4">This protein is involved in the repair of mismatches in DNA. It is required for dam-dependent methyl-directed DNA mismatch repair. May act as a 'molecular matchmaker', a protein that promotes the formation of a stable complex between two or more DNA-binding proteins in an ATP-dependent manner without itself being part of a final effector complex.</text>
</comment>
<keyword evidence="3 4" id="KW-0234">DNA repair</keyword>
<gene>
    <name evidence="4 7" type="primary">mutL</name>
    <name evidence="7" type="ORF">OEV82_13720</name>
</gene>
<dbReference type="Pfam" id="PF08676">
    <property type="entry name" value="MutL_C"/>
    <property type="match status" value="1"/>
</dbReference>
<dbReference type="Gene3D" id="3.30.1540.20">
    <property type="entry name" value="MutL, C-terminal domain, dimerisation subdomain"/>
    <property type="match status" value="1"/>
</dbReference>
<dbReference type="SMART" id="SM01340">
    <property type="entry name" value="DNA_mis_repair"/>
    <property type="match status" value="1"/>
</dbReference>
<evidence type="ECO:0000256" key="1">
    <source>
        <dbReference type="ARBA" id="ARBA00006082"/>
    </source>
</evidence>
<dbReference type="Gene3D" id="3.30.230.10">
    <property type="match status" value="1"/>
</dbReference>
<dbReference type="Pfam" id="PF01119">
    <property type="entry name" value="DNA_mis_repair"/>
    <property type="match status" value="1"/>
</dbReference>
<dbReference type="NCBIfam" id="TIGR00585">
    <property type="entry name" value="mutl"/>
    <property type="match status" value="1"/>
</dbReference>
<dbReference type="InterPro" id="IPR042120">
    <property type="entry name" value="MutL_C_dimsub"/>
</dbReference>
<keyword evidence="7" id="KW-0378">Hydrolase</keyword>
<evidence type="ECO:0000256" key="3">
    <source>
        <dbReference type="ARBA" id="ARBA00023204"/>
    </source>
</evidence>
<dbReference type="SMART" id="SM00853">
    <property type="entry name" value="MutL_C"/>
    <property type="match status" value="1"/>
</dbReference>
<evidence type="ECO:0000256" key="4">
    <source>
        <dbReference type="HAMAP-Rule" id="MF_00149"/>
    </source>
</evidence>
<comment type="caution">
    <text evidence="7">The sequence shown here is derived from an EMBL/GenBank/DDBJ whole genome shotgun (WGS) entry which is preliminary data.</text>
</comment>
<keyword evidence="7" id="KW-0255">Endonuclease</keyword>
<evidence type="ECO:0000313" key="8">
    <source>
        <dbReference type="Proteomes" id="UP001208656"/>
    </source>
</evidence>
<dbReference type="PANTHER" id="PTHR10073:SF12">
    <property type="entry name" value="DNA MISMATCH REPAIR PROTEIN MLH1"/>
    <property type="match status" value="1"/>
</dbReference>
<dbReference type="SUPFAM" id="SSF54211">
    <property type="entry name" value="Ribosomal protein S5 domain 2-like"/>
    <property type="match status" value="1"/>
</dbReference>
<dbReference type="InterPro" id="IPR013507">
    <property type="entry name" value="DNA_mismatch_S5_2-like"/>
</dbReference>
<comment type="similarity">
    <text evidence="1 4">Belongs to the DNA mismatch repair MutL/HexB family.</text>
</comment>
<dbReference type="Pfam" id="PF13589">
    <property type="entry name" value="HATPase_c_3"/>
    <property type="match status" value="1"/>
</dbReference>
<feature type="domain" description="MutL C-terminal dimerisation" evidence="5">
    <location>
        <begin position="484"/>
        <end position="626"/>
    </location>
</feature>
<dbReference type="RefSeq" id="WP_173662130.1">
    <property type="nucleotide sequence ID" value="NZ_JAOUSE010000056.1"/>
</dbReference>